<dbReference type="InterPro" id="IPR051257">
    <property type="entry name" value="Diverse_CBS-Domain"/>
</dbReference>
<dbReference type="SMART" id="SM00116">
    <property type="entry name" value="CBS"/>
    <property type="match status" value="2"/>
</dbReference>
<dbReference type="STRING" id="282676.B6F84_02720"/>
<feature type="domain" description="CBS" evidence="3">
    <location>
        <begin position="70"/>
        <end position="126"/>
    </location>
</feature>
<dbReference type="Pfam" id="PF00571">
    <property type="entry name" value="CBS"/>
    <property type="match status" value="2"/>
</dbReference>
<dbReference type="KEGG" id="aman:B6F84_02720"/>
<feature type="domain" description="CBS" evidence="3">
    <location>
        <begin position="7"/>
        <end position="62"/>
    </location>
</feature>
<keyword evidence="4" id="KW-0418">Kinase</keyword>
<dbReference type="RefSeq" id="WP_148690803.1">
    <property type="nucleotide sequence ID" value="NZ_CP020477.1"/>
</dbReference>
<gene>
    <name evidence="4" type="ORF">B6F84_02720</name>
</gene>
<proteinExistence type="predicted"/>
<dbReference type="InterPro" id="IPR000644">
    <property type="entry name" value="CBS_dom"/>
</dbReference>
<dbReference type="GO" id="GO:0016301">
    <property type="term" value="F:kinase activity"/>
    <property type="evidence" value="ECO:0007669"/>
    <property type="project" value="UniProtKB-KW"/>
</dbReference>
<dbReference type="Proteomes" id="UP000193404">
    <property type="component" value="Chromosome"/>
</dbReference>
<name>A0A1W6JXR9_9CREN</name>
<keyword evidence="4" id="KW-0808">Transferase</keyword>
<evidence type="ECO:0000259" key="3">
    <source>
        <dbReference type="PROSITE" id="PS51371"/>
    </source>
</evidence>
<keyword evidence="1 2" id="KW-0129">CBS domain</keyword>
<dbReference type="InterPro" id="IPR046342">
    <property type="entry name" value="CBS_dom_sf"/>
</dbReference>
<accession>A0A1W6JXR9</accession>
<dbReference type="AlphaFoldDB" id="A0A1W6JXR9"/>
<dbReference type="Gene3D" id="3.10.580.10">
    <property type="entry name" value="CBS-domain"/>
    <property type="match status" value="1"/>
</dbReference>
<evidence type="ECO:0000313" key="5">
    <source>
        <dbReference type="Proteomes" id="UP000193404"/>
    </source>
</evidence>
<organism evidence="4 5">
    <name type="scientific">Acidianus manzaensis</name>
    <dbReference type="NCBI Taxonomy" id="282676"/>
    <lineage>
        <taxon>Archaea</taxon>
        <taxon>Thermoproteota</taxon>
        <taxon>Thermoprotei</taxon>
        <taxon>Sulfolobales</taxon>
        <taxon>Sulfolobaceae</taxon>
        <taxon>Acidianus</taxon>
    </lineage>
</organism>
<dbReference type="OrthoDB" id="65817at2157"/>
<evidence type="ECO:0000313" key="4">
    <source>
        <dbReference type="EMBL" id="ARM75047.1"/>
    </source>
</evidence>
<dbReference type="SUPFAM" id="SSF54631">
    <property type="entry name" value="CBS-domain pair"/>
    <property type="match status" value="1"/>
</dbReference>
<dbReference type="GeneID" id="41589797"/>
<dbReference type="PANTHER" id="PTHR43080:SF2">
    <property type="entry name" value="CBS DOMAIN-CONTAINING PROTEIN"/>
    <property type="match status" value="1"/>
</dbReference>
<keyword evidence="5" id="KW-1185">Reference proteome</keyword>
<dbReference type="PROSITE" id="PS51371">
    <property type="entry name" value="CBS"/>
    <property type="match status" value="2"/>
</dbReference>
<dbReference type="PANTHER" id="PTHR43080">
    <property type="entry name" value="CBS DOMAIN-CONTAINING PROTEIN CBSX3, MITOCHONDRIAL"/>
    <property type="match status" value="1"/>
</dbReference>
<dbReference type="EMBL" id="CP020477">
    <property type="protein sequence ID" value="ARM75047.1"/>
    <property type="molecule type" value="Genomic_DNA"/>
</dbReference>
<protein>
    <submittedName>
        <fullName evidence="4">Histidine kinase</fullName>
    </submittedName>
</protein>
<evidence type="ECO:0000256" key="1">
    <source>
        <dbReference type="ARBA" id="ARBA00023122"/>
    </source>
</evidence>
<reference evidence="4 5" key="1">
    <citation type="submission" date="2017-03" db="EMBL/GenBank/DDBJ databases">
        <title>Sulfur activation and transportation mechanism of thermophilic Archaea Acidianus manzaensis YN-25.</title>
        <authorList>
            <person name="Ma Y."/>
            <person name="Yang Y."/>
            <person name="Xia J."/>
        </authorList>
    </citation>
    <scope>NUCLEOTIDE SEQUENCE [LARGE SCALE GENOMIC DNA]</scope>
    <source>
        <strain evidence="4 5">YN-25</strain>
    </source>
</reference>
<evidence type="ECO:0000256" key="2">
    <source>
        <dbReference type="PROSITE-ProRule" id="PRU00703"/>
    </source>
</evidence>
<sequence length="129" mass="13880">MTIKDLITKEPITISSSSSIKSAAKMMREYNVGSLLVTSNGNAVGIVTERDIIQAISDDISLDDKVSKIMTTNLVMAESNMDEGDAALLMANKKIRHLVVTENGKIIGVISLRDVAKALGLETTDATIW</sequence>